<dbReference type="Proteomes" id="UP000280434">
    <property type="component" value="Unassembled WGS sequence"/>
</dbReference>
<accession>A0A494XS30</accession>
<sequence>MEPDVIFRPDVQHIHLLAVFDTGYIKRRHGPCHDKHAWQHPIPINYEHQYLICTGSRGSVYGQASSHLRFDARVGDIVSIAATSIYANADDAVIVYAVKGLSRQRPLFQPFEVGTIARAEAAQPHPDSPDNDGLPATHEKASFTTCNSRIRSVGNEQLAICFALYALDEYSETQNLYGYYWWGPTITIR</sequence>
<evidence type="ECO:0000313" key="2">
    <source>
        <dbReference type="Proteomes" id="UP000280434"/>
    </source>
</evidence>
<name>A0A494XS30_9BURK</name>
<evidence type="ECO:0000313" key="1">
    <source>
        <dbReference type="EMBL" id="RKP52622.1"/>
    </source>
</evidence>
<keyword evidence="1" id="KW-0240">DNA-directed RNA polymerase</keyword>
<dbReference type="AlphaFoldDB" id="A0A494XS30"/>
<dbReference type="RefSeq" id="WP_121275671.1">
    <property type="nucleotide sequence ID" value="NZ_RBZV01000001.1"/>
</dbReference>
<keyword evidence="2" id="KW-1185">Reference proteome</keyword>
<keyword evidence="1" id="KW-0804">Transcription</keyword>
<proteinExistence type="predicted"/>
<dbReference type="GO" id="GO:0000428">
    <property type="term" value="C:DNA-directed RNA polymerase complex"/>
    <property type="evidence" value="ECO:0007669"/>
    <property type="project" value="UniProtKB-KW"/>
</dbReference>
<dbReference type="OrthoDB" id="8705346at2"/>
<comment type="caution">
    <text evidence="1">The sequence shown here is derived from an EMBL/GenBank/DDBJ whole genome shotgun (WGS) entry which is preliminary data.</text>
</comment>
<dbReference type="EMBL" id="RBZV01000001">
    <property type="protein sequence ID" value="RKP52622.1"/>
    <property type="molecule type" value="Genomic_DNA"/>
</dbReference>
<dbReference type="InterPro" id="IPR038712">
    <property type="entry name" value="PixA-like_sf"/>
</dbReference>
<protein>
    <submittedName>
        <fullName evidence="1">DNA-directed RNA polymerase subunit beta</fullName>
    </submittedName>
</protein>
<dbReference type="Gene3D" id="2.60.40.3910">
    <property type="entry name" value="Inclusion body protein"/>
    <property type="match status" value="1"/>
</dbReference>
<dbReference type="Pfam" id="PF12306">
    <property type="entry name" value="PixA"/>
    <property type="match status" value="1"/>
</dbReference>
<dbReference type="InterPro" id="IPR021087">
    <property type="entry name" value="Uncharacterised_PixA/AidA"/>
</dbReference>
<organism evidence="1 2">
    <name type="scientific">Trinickia fusca</name>
    <dbReference type="NCBI Taxonomy" id="2419777"/>
    <lineage>
        <taxon>Bacteria</taxon>
        <taxon>Pseudomonadati</taxon>
        <taxon>Pseudomonadota</taxon>
        <taxon>Betaproteobacteria</taxon>
        <taxon>Burkholderiales</taxon>
        <taxon>Burkholderiaceae</taxon>
        <taxon>Trinickia</taxon>
    </lineage>
</organism>
<reference evidence="1 2" key="1">
    <citation type="submission" date="2018-10" db="EMBL/GenBank/DDBJ databases">
        <title>Paraburkholderia sp. 7MK8-2, isolated from soil.</title>
        <authorList>
            <person name="Gao Z.-H."/>
            <person name="Qiu L.-H."/>
        </authorList>
    </citation>
    <scope>NUCLEOTIDE SEQUENCE [LARGE SCALE GENOMIC DNA]</scope>
    <source>
        <strain evidence="1 2">7MK8-2</strain>
    </source>
</reference>
<gene>
    <name evidence="1" type="ORF">D7S89_03735</name>
</gene>